<proteinExistence type="predicted"/>
<dbReference type="InterPro" id="IPR001647">
    <property type="entry name" value="HTH_TetR"/>
</dbReference>
<dbReference type="EMBL" id="NIBG01000005">
    <property type="protein sequence ID" value="PAB59822.1"/>
    <property type="molecule type" value="Genomic_DNA"/>
</dbReference>
<keyword evidence="7" id="KW-1185">Reference proteome</keyword>
<reference evidence="6 7" key="1">
    <citation type="submission" date="2017-06" db="EMBL/GenBank/DDBJ databases">
        <title>Draft genome sequence of anaerobic fermentative bacterium Anaeromicrobium sediminis DY2726D isolated from West Pacific Ocean sediments.</title>
        <authorList>
            <person name="Zeng X."/>
        </authorList>
    </citation>
    <scope>NUCLEOTIDE SEQUENCE [LARGE SCALE GENOMIC DNA]</scope>
    <source>
        <strain evidence="6 7">DY2726D</strain>
    </source>
</reference>
<keyword evidence="2 4" id="KW-0238">DNA-binding</keyword>
<dbReference type="InterPro" id="IPR011075">
    <property type="entry name" value="TetR_C"/>
</dbReference>
<protein>
    <recommendedName>
        <fullName evidence="5">HTH tetR-type domain-containing protein</fullName>
    </recommendedName>
</protein>
<gene>
    <name evidence="6" type="ORF">CCE28_07655</name>
</gene>
<dbReference type="InterPro" id="IPR009057">
    <property type="entry name" value="Homeodomain-like_sf"/>
</dbReference>
<dbReference type="GO" id="GO:0003677">
    <property type="term" value="F:DNA binding"/>
    <property type="evidence" value="ECO:0007669"/>
    <property type="project" value="UniProtKB-UniRule"/>
</dbReference>
<keyword evidence="1" id="KW-0805">Transcription regulation</keyword>
<keyword evidence="3" id="KW-0804">Transcription</keyword>
<name>A0A267MK79_9FIRM</name>
<organism evidence="6 7">
    <name type="scientific">Anaeromicrobium sediminis</name>
    <dbReference type="NCBI Taxonomy" id="1478221"/>
    <lineage>
        <taxon>Bacteria</taxon>
        <taxon>Bacillati</taxon>
        <taxon>Bacillota</taxon>
        <taxon>Clostridia</taxon>
        <taxon>Peptostreptococcales</taxon>
        <taxon>Thermotaleaceae</taxon>
        <taxon>Anaeromicrobium</taxon>
    </lineage>
</organism>
<dbReference type="PROSITE" id="PS50977">
    <property type="entry name" value="HTH_TETR_2"/>
    <property type="match status" value="1"/>
</dbReference>
<dbReference type="PRINTS" id="PR00455">
    <property type="entry name" value="HTHTETR"/>
</dbReference>
<dbReference type="InterPro" id="IPR036271">
    <property type="entry name" value="Tet_transcr_reg_TetR-rel_C_sf"/>
</dbReference>
<dbReference type="PANTHER" id="PTHR47506:SF6">
    <property type="entry name" value="HTH-TYPE TRANSCRIPTIONAL REPRESSOR NEMR"/>
    <property type="match status" value="1"/>
</dbReference>
<evidence type="ECO:0000313" key="6">
    <source>
        <dbReference type="EMBL" id="PAB59822.1"/>
    </source>
</evidence>
<dbReference type="SUPFAM" id="SSF48498">
    <property type="entry name" value="Tetracyclin repressor-like, C-terminal domain"/>
    <property type="match status" value="1"/>
</dbReference>
<feature type="DNA-binding region" description="H-T-H motif" evidence="4">
    <location>
        <begin position="25"/>
        <end position="44"/>
    </location>
</feature>
<comment type="caution">
    <text evidence="6">The sequence shown here is derived from an EMBL/GenBank/DDBJ whole genome shotgun (WGS) entry which is preliminary data.</text>
</comment>
<sequence>MSGKKEEIILIGAELIHEYGYHNVGIKKILDVAQIPKGSFYHYFKSKEDLALCIIDFHINRTKAMFSSVDESKDGLKEFFNMFFNMLRSMDYKKGCPVGNLILELADEKETFRIRLLEWLRFLENGIGHVLKKENIESPESKAAFIVATFEGIIMNTKLEKSDKYFKVFHDHIFNDLLK</sequence>
<dbReference type="Proteomes" id="UP000216024">
    <property type="component" value="Unassembled WGS sequence"/>
</dbReference>
<evidence type="ECO:0000256" key="4">
    <source>
        <dbReference type="PROSITE-ProRule" id="PRU00335"/>
    </source>
</evidence>
<evidence type="ECO:0000256" key="3">
    <source>
        <dbReference type="ARBA" id="ARBA00023163"/>
    </source>
</evidence>
<dbReference type="PANTHER" id="PTHR47506">
    <property type="entry name" value="TRANSCRIPTIONAL REGULATORY PROTEIN"/>
    <property type="match status" value="1"/>
</dbReference>
<feature type="domain" description="HTH tetR-type" evidence="5">
    <location>
        <begin position="2"/>
        <end position="62"/>
    </location>
</feature>
<evidence type="ECO:0000259" key="5">
    <source>
        <dbReference type="PROSITE" id="PS50977"/>
    </source>
</evidence>
<evidence type="ECO:0000256" key="1">
    <source>
        <dbReference type="ARBA" id="ARBA00023015"/>
    </source>
</evidence>
<dbReference type="SUPFAM" id="SSF46689">
    <property type="entry name" value="Homeodomain-like"/>
    <property type="match status" value="1"/>
</dbReference>
<dbReference type="Pfam" id="PF00440">
    <property type="entry name" value="TetR_N"/>
    <property type="match status" value="1"/>
</dbReference>
<evidence type="ECO:0000313" key="7">
    <source>
        <dbReference type="Proteomes" id="UP000216024"/>
    </source>
</evidence>
<dbReference type="Gene3D" id="1.10.357.10">
    <property type="entry name" value="Tetracycline Repressor, domain 2"/>
    <property type="match status" value="1"/>
</dbReference>
<accession>A0A267MK79</accession>
<dbReference type="AlphaFoldDB" id="A0A267MK79"/>
<dbReference type="RefSeq" id="WP_095132624.1">
    <property type="nucleotide sequence ID" value="NZ_NIBG01000005.1"/>
</dbReference>
<dbReference type="OrthoDB" id="9812484at2"/>
<evidence type="ECO:0000256" key="2">
    <source>
        <dbReference type="ARBA" id="ARBA00023125"/>
    </source>
</evidence>
<dbReference type="Pfam" id="PF16925">
    <property type="entry name" value="TetR_C_13"/>
    <property type="match status" value="1"/>
</dbReference>